<dbReference type="PANTHER" id="PTHR11802">
    <property type="entry name" value="SERINE PROTEASE FAMILY S10 SERINE CARBOXYPEPTIDASE"/>
    <property type="match status" value="1"/>
</dbReference>
<dbReference type="Pfam" id="PF00450">
    <property type="entry name" value="Peptidase_S10"/>
    <property type="match status" value="1"/>
</dbReference>
<dbReference type="Proteomes" id="UP000054495">
    <property type="component" value="Unassembled WGS sequence"/>
</dbReference>
<dbReference type="EMBL" id="KE125629">
    <property type="protein sequence ID" value="EPB67606.1"/>
    <property type="molecule type" value="Genomic_DNA"/>
</dbReference>
<dbReference type="AlphaFoldDB" id="A0A0D6LCN2"/>
<dbReference type="EC" id="3.4.16.-" evidence="2"/>
<evidence type="ECO:0000256" key="2">
    <source>
        <dbReference type="RuleBase" id="RU361156"/>
    </source>
</evidence>
<dbReference type="PROSITE" id="PS00131">
    <property type="entry name" value="CARBOXYPEPT_SER_SER"/>
    <property type="match status" value="1"/>
</dbReference>
<accession>A0A0D6LCN2</accession>
<gene>
    <name evidence="3" type="ORF">ANCCEY_13300</name>
</gene>
<dbReference type="Gene3D" id="3.40.50.1820">
    <property type="entry name" value="alpha/beta hydrolase"/>
    <property type="match status" value="1"/>
</dbReference>
<keyword evidence="2" id="KW-0378">Hydrolase</keyword>
<dbReference type="InterPro" id="IPR029058">
    <property type="entry name" value="AB_hydrolase_fold"/>
</dbReference>
<dbReference type="InterPro" id="IPR001563">
    <property type="entry name" value="Peptidase_S10"/>
</dbReference>
<name>A0A0D6LCN2_9BILA</name>
<evidence type="ECO:0000313" key="3">
    <source>
        <dbReference type="EMBL" id="EPB67606.1"/>
    </source>
</evidence>
<dbReference type="InterPro" id="IPR018202">
    <property type="entry name" value="Ser_caboxypep_ser_AS"/>
</dbReference>
<dbReference type="SUPFAM" id="SSF53474">
    <property type="entry name" value="alpha/beta-Hydrolases"/>
    <property type="match status" value="1"/>
</dbReference>
<proteinExistence type="inferred from homology"/>
<evidence type="ECO:0000313" key="4">
    <source>
        <dbReference type="Proteomes" id="UP000054495"/>
    </source>
</evidence>
<keyword evidence="4" id="KW-1185">Reference proteome</keyword>
<dbReference type="GO" id="GO:0004185">
    <property type="term" value="F:serine-type carboxypeptidase activity"/>
    <property type="evidence" value="ECO:0007669"/>
    <property type="project" value="UniProtKB-UniRule"/>
</dbReference>
<comment type="similarity">
    <text evidence="1 2">Belongs to the peptidase S10 family.</text>
</comment>
<protein>
    <recommendedName>
        <fullName evidence="2">Carboxypeptidase</fullName>
        <ecNumber evidence="2">3.4.16.-</ecNumber>
    </recommendedName>
</protein>
<dbReference type="GO" id="GO:0006508">
    <property type="term" value="P:proteolysis"/>
    <property type="evidence" value="ECO:0007669"/>
    <property type="project" value="UniProtKB-KW"/>
</dbReference>
<organism evidence="3 4">
    <name type="scientific">Ancylostoma ceylanicum</name>
    <dbReference type="NCBI Taxonomy" id="53326"/>
    <lineage>
        <taxon>Eukaryota</taxon>
        <taxon>Metazoa</taxon>
        <taxon>Ecdysozoa</taxon>
        <taxon>Nematoda</taxon>
        <taxon>Chromadorea</taxon>
        <taxon>Rhabditida</taxon>
        <taxon>Rhabditina</taxon>
        <taxon>Rhabditomorpha</taxon>
        <taxon>Strongyloidea</taxon>
        <taxon>Ancylostomatidae</taxon>
        <taxon>Ancylostomatinae</taxon>
        <taxon>Ancylostoma</taxon>
    </lineage>
</organism>
<reference evidence="3 4" key="1">
    <citation type="submission" date="2013-05" db="EMBL/GenBank/DDBJ databases">
        <title>Draft genome of the parasitic nematode Anyclostoma ceylanicum.</title>
        <authorList>
            <person name="Mitreva M."/>
        </authorList>
    </citation>
    <scope>NUCLEOTIDE SEQUENCE [LARGE SCALE GENOMIC DNA]</scope>
</reference>
<sequence length="137" mass="15477">MLYEIISDLRSRKRTRTQTLFWFGSAVGQAAPRSLRSFKNMARSSSISTARLCMRTSIPGMRAQPKYKDRTFFLSGESYAGIYVPTLSKLVVEHINKGQFPNKNFQGAAIGNGFMNVKYLLNSLVLWSAYHGRVSVE</sequence>
<evidence type="ECO:0000256" key="1">
    <source>
        <dbReference type="ARBA" id="ARBA00009431"/>
    </source>
</evidence>
<keyword evidence="2" id="KW-0121">Carboxypeptidase</keyword>
<dbReference type="PANTHER" id="PTHR11802:SF70">
    <property type="entry name" value="SERINE CARBOXYPEPTIDASE CTSA-3.1"/>
    <property type="match status" value="1"/>
</dbReference>
<keyword evidence="2" id="KW-0645">Protease</keyword>